<accession>A0A317NJ93</accession>
<comment type="caution">
    <text evidence="4">The sequence shown here is derived from an EMBL/GenBank/DDBJ whole genome shotgun (WGS) entry which is preliminary data.</text>
</comment>
<dbReference type="PROSITE" id="PS50977">
    <property type="entry name" value="HTH_TETR_2"/>
    <property type="match status" value="1"/>
</dbReference>
<keyword evidence="1 2" id="KW-0238">DNA-binding</keyword>
<dbReference type="InterPro" id="IPR050109">
    <property type="entry name" value="HTH-type_TetR-like_transc_reg"/>
</dbReference>
<dbReference type="PANTHER" id="PTHR30055">
    <property type="entry name" value="HTH-TYPE TRANSCRIPTIONAL REGULATOR RUTR"/>
    <property type="match status" value="1"/>
</dbReference>
<dbReference type="RefSeq" id="WP_110038339.1">
    <property type="nucleotide sequence ID" value="NZ_QGTL01000005.1"/>
</dbReference>
<dbReference type="PRINTS" id="PR00455">
    <property type="entry name" value="HTHTETR"/>
</dbReference>
<evidence type="ECO:0000256" key="2">
    <source>
        <dbReference type="PROSITE-ProRule" id="PRU00335"/>
    </source>
</evidence>
<dbReference type="InterPro" id="IPR001647">
    <property type="entry name" value="HTH_TetR"/>
</dbReference>
<dbReference type="Proteomes" id="UP000246410">
    <property type="component" value="Unassembled WGS sequence"/>
</dbReference>
<dbReference type="PANTHER" id="PTHR30055:SF226">
    <property type="entry name" value="HTH-TYPE TRANSCRIPTIONAL REGULATOR PKSA"/>
    <property type="match status" value="1"/>
</dbReference>
<evidence type="ECO:0000259" key="3">
    <source>
        <dbReference type="PROSITE" id="PS50977"/>
    </source>
</evidence>
<dbReference type="InterPro" id="IPR009057">
    <property type="entry name" value="Homeodomain-like_sf"/>
</dbReference>
<evidence type="ECO:0000313" key="5">
    <source>
        <dbReference type="Proteomes" id="UP000246410"/>
    </source>
</evidence>
<reference evidence="4 5" key="1">
    <citation type="submission" date="2018-05" db="EMBL/GenBank/DDBJ databases">
        <title>Genomic Encyclopedia of Type Strains, Phase IV (KMG-IV): sequencing the most valuable type-strain genomes for metagenomic binning, comparative biology and taxonomic classification.</title>
        <authorList>
            <person name="Goeker M."/>
        </authorList>
    </citation>
    <scope>NUCLEOTIDE SEQUENCE [LARGE SCALE GENOMIC DNA]</scope>
    <source>
        <strain evidence="4 5">DSM 44717</strain>
    </source>
</reference>
<name>A0A317NJ93_9NOCA</name>
<evidence type="ECO:0000313" key="4">
    <source>
        <dbReference type="EMBL" id="PWV74953.1"/>
    </source>
</evidence>
<dbReference type="EMBL" id="QGTL01000005">
    <property type="protein sequence ID" value="PWV74953.1"/>
    <property type="molecule type" value="Genomic_DNA"/>
</dbReference>
<feature type="DNA-binding region" description="H-T-H motif" evidence="2">
    <location>
        <begin position="41"/>
        <end position="60"/>
    </location>
</feature>
<feature type="domain" description="HTH tetR-type" evidence="3">
    <location>
        <begin position="18"/>
        <end position="78"/>
    </location>
</feature>
<dbReference type="Pfam" id="PF00440">
    <property type="entry name" value="TetR_N"/>
    <property type="match status" value="1"/>
</dbReference>
<dbReference type="GO" id="GO:0003700">
    <property type="term" value="F:DNA-binding transcription factor activity"/>
    <property type="evidence" value="ECO:0007669"/>
    <property type="project" value="TreeGrafter"/>
</dbReference>
<keyword evidence="5" id="KW-1185">Reference proteome</keyword>
<protein>
    <submittedName>
        <fullName evidence="4">TetR family transcriptional regulator</fullName>
    </submittedName>
</protein>
<proteinExistence type="predicted"/>
<organism evidence="4 5">
    <name type="scientific">Nocardia neocaledoniensis</name>
    <dbReference type="NCBI Taxonomy" id="236511"/>
    <lineage>
        <taxon>Bacteria</taxon>
        <taxon>Bacillati</taxon>
        <taxon>Actinomycetota</taxon>
        <taxon>Actinomycetes</taxon>
        <taxon>Mycobacteriales</taxon>
        <taxon>Nocardiaceae</taxon>
        <taxon>Nocardia</taxon>
    </lineage>
</organism>
<dbReference type="AlphaFoldDB" id="A0A317NJ93"/>
<evidence type="ECO:0000256" key="1">
    <source>
        <dbReference type="ARBA" id="ARBA00023125"/>
    </source>
</evidence>
<dbReference type="Gene3D" id="1.10.357.10">
    <property type="entry name" value="Tetracycline Repressor, domain 2"/>
    <property type="match status" value="1"/>
</dbReference>
<sequence>MTGVVRPYRGVAAQTRLRERRQRVLEACLDLVAESGVADITVEAIAARAGLSKRYFYESFRDRDAVLVAAFGEALSPMGRELAAELSACSCVEERVERTARVLVRTFTSDRRVARLYTEAPGNGALAQARRQMVDEFTPLLVREVLLGDPADPRASATSMLMVAGTTEVLDRWLRGDLALGDEQFIRMLTVLGIRLAGAEFDEELRRQSL</sequence>
<gene>
    <name evidence="4" type="ORF">DFR69_10519</name>
</gene>
<dbReference type="GO" id="GO:0000976">
    <property type="term" value="F:transcription cis-regulatory region binding"/>
    <property type="evidence" value="ECO:0007669"/>
    <property type="project" value="TreeGrafter"/>
</dbReference>
<dbReference type="SUPFAM" id="SSF46689">
    <property type="entry name" value="Homeodomain-like"/>
    <property type="match status" value="1"/>
</dbReference>